<keyword evidence="2" id="KW-0472">Membrane</keyword>
<dbReference type="Proteomes" id="UP001242010">
    <property type="component" value="Chromosome"/>
</dbReference>
<dbReference type="SUPFAM" id="SSF51735">
    <property type="entry name" value="NAD(P)-binding Rossmann-fold domains"/>
    <property type="match status" value="1"/>
</dbReference>
<name>A0ABM8DU13_9BACT</name>
<dbReference type="Gene3D" id="3.40.50.720">
    <property type="entry name" value="NAD(P)-binding Rossmann-like Domain"/>
    <property type="match status" value="1"/>
</dbReference>
<dbReference type="EMBL" id="AP027079">
    <property type="protein sequence ID" value="BDU70539.1"/>
    <property type="molecule type" value="Genomic_DNA"/>
</dbReference>
<feature type="transmembrane region" description="Helical" evidence="2">
    <location>
        <begin position="49"/>
        <end position="67"/>
    </location>
</feature>
<protein>
    <submittedName>
        <fullName evidence="5">Potassium transporter TrkA</fullName>
    </submittedName>
</protein>
<dbReference type="InterPro" id="IPR036721">
    <property type="entry name" value="RCK_C_sf"/>
</dbReference>
<feature type="domain" description="RCK C-terminal" evidence="4">
    <location>
        <begin position="262"/>
        <end position="347"/>
    </location>
</feature>
<dbReference type="PROSITE" id="PS51257">
    <property type="entry name" value="PROKAR_LIPOPROTEIN"/>
    <property type="match status" value="1"/>
</dbReference>
<gene>
    <name evidence="5" type="ORF">GETHOR_26400</name>
</gene>
<dbReference type="PROSITE" id="PS51202">
    <property type="entry name" value="RCK_C"/>
    <property type="match status" value="1"/>
</dbReference>
<dbReference type="Pfam" id="PF02080">
    <property type="entry name" value="TrkA_C"/>
    <property type="match status" value="1"/>
</dbReference>
<accession>A0ABM8DU13</accession>
<comment type="subcellular location">
    <subcellularLocation>
        <location evidence="1">Cell membrane</location>
        <topology evidence="1">Multi-pass membrane protein</topology>
    </subcellularLocation>
</comment>
<dbReference type="Pfam" id="PF07885">
    <property type="entry name" value="Ion_trans_2"/>
    <property type="match status" value="1"/>
</dbReference>
<dbReference type="RefSeq" id="WP_286354257.1">
    <property type="nucleotide sequence ID" value="NZ_AP027079.1"/>
</dbReference>
<evidence type="ECO:0000313" key="6">
    <source>
        <dbReference type="Proteomes" id="UP001242010"/>
    </source>
</evidence>
<dbReference type="Pfam" id="PF02254">
    <property type="entry name" value="TrkA_N"/>
    <property type="match status" value="1"/>
</dbReference>
<proteinExistence type="predicted"/>
<dbReference type="Gene3D" id="1.10.287.70">
    <property type="match status" value="1"/>
</dbReference>
<dbReference type="InterPro" id="IPR050721">
    <property type="entry name" value="Trk_Ktr_HKT_K-transport"/>
</dbReference>
<evidence type="ECO:0000256" key="1">
    <source>
        <dbReference type="ARBA" id="ARBA00004651"/>
    </source>
</evidence>
<dbReference type="SUPFAM" id="SSF116726">
    <property type="entry name" value="TrkA C-terminal domain-like"/>
    <property type="match status" value="1"/>
</dbReference>
<feature type="domain" description="RCK N-terminal" evidence="3">
    <location>
        <begin position="122"/>
        <end position="238"/>
    </location>
</feature>
<sequence>MRASTPFPMRPDDQQNGPVKRLRYTMALLAAVIACGGLGYHWLSHLNPLDSLYMAITTLFTVGFRELGEVNARTKLFTIFYLIVGLGVATYALSNLTALLLEGDLKGYIMERRMQKRLDDLKDHIIVCGFGKMGFQAAWELKKAGIPFVIIEQDDSKGRSPRFAGELILYGNAMDELMLERAGIRQARGLITALTTDADNVLVTLTVKQIRPDLPVVARSAKLGTERQLRAAGADHIVSPYEIGGRRMAGLLLKPEMMNFFDIVLQQEQLELGLERIAIAPQSALVGQTLREARLRHATGSLLVGLVHPGAGLRFNPSGDERFQAGDELLVMGPAEALENLTQLAKG</sequence>
<evidence type="ECO:0000313" key="5">
    <source>
        <dbReference type="EMBL" id="BDU70539.1"/>
    </source>
</evidence>
<evidence type="ECO:0000256" key="2">
    <source>
        <dbReference type="SAM" id="Phobius"/>
    </source>
</evidence>
<feature type="transmembrane region" description="Helical" evidence="2">
    <location>
        <begin position="79"/>
        <end position="101"/>
    </location>
</feature>
<evidence type="ECO:0000259" key="4">
    <source>
        <dbReference type="PROSITE" id="PS51202"/>
    </source>
</evidence>
<dbReference type="PANTHER" id="PTHR43833">
    <property type="entry name" value="POTASSIUM CHANNEL PROTEIN 2-RELATED-RELATED"/>
    <property type="match status" value="1"/>
</dbReference>
<dbReference type="SUPFAM" id="SSF81324">
    <property type="entry name" value="Voltage-gated potassium channels"/>
    <property type="match status" value="1"/>
</dbReference>
<dbReference type="InterPro" id="IPR013099">
    <property type="entry name" value="K_chnl_dom"/>
</dbReference>
<keyword evidence="6" id="KW-1185">Reference proteome</keyword>
<keyword evidence="2" id="KW-0812">Transmembrane</keyword>
<reference evidence="6" key="1">
    <citation type="journal article" date="2023" name="Int. J. Syst. Evol. Microbiol.">
        <title>Mesoterricola silvestris gen. nov., sp. nov., Mesoterricola sediminis sp. nov., Geothrix oryzae sp. nov., Geothrix edaphica sp. nov., Geothrix rubra sp. nov., and Geothrix limicola sp. nov., six novel members of Acidobacteriota isolated from soils.</title>
        <authorList>
            <person name="Itoh H."/>
            <person name="Sugisawa Y."/>
            <person name="Mise K."/>
            <person name="Xu Z."/>
            <person name="Kuniyasu M."/>
            <person name="Ushijima N."/>
            <person name="Kawano K."/>
            <person name="Kobayashi E."/>
            <person name="Shiratori Y."/>
            <person name="Masuda Y."/>
            <person name="Senoo K."/>
        </authorList>
    </citation>
    <scope>NUCLEOTIDE SEQUENCE [LARGE SCALE GENOMIC DNA]</scope>
    <source>
        <strain evidence="6">Red222</strain>
    </source>
</reference>
<dbReference type="PANTHER" id="PTHR43833:SF9">
    <property type="entry name" value="POTASSIUM CHANNEL PROTEIN YUGO-RELATED"/>
    <property type="match status" value="1"/>
</dbReference>
<dbReference type="InterPro" id="IPR036291">
    <property type="entry name" value="NAD(P)-bd_dom_sf"/>
</dbReference>
<feature type="transmembrane region" description="Helical" evidence="2">
    <location>
        <begin position="21"/>
        <end position="43"/>
    </location>
</feature>
<dbReference type="PROSITE" id="PS51201">
    <property type="entry name" value="RCK_N"/>
    <property type="match status" value="1"/>
</dbReference>
<evidence type="ECO:0000259" key="3">
    <source>
        <dbReference type="PROSITE" id="PS51201"/>
    </source>
</evidence>
<keyword evidence="2" id="KW-1133">Transmembrane helix</keyword>
<dbReference type="InterPro" id="IPR006037">
    <property type="entry name" value="RCK_C"/>
</dbReference>
<organism evidence="5 6">
    <name type="scientific">Geothrix oryzae</name>
    <dbReference type="NCBI Taxonomy" id="2927975"/>
    <lineage>
        <taxon>Bacteria</taxon>
        <taxon>Pseudomonadati</taxon>
        <taxon>Acidobacteriota</taxon>
        <taxon>Holophagae</taxon>
        <taxon>Holophagales</taxon>
        <taxon>Holophagaceae</taxon>
        <taxon>Geothrix</taxon>
    </lineage>
</organism>
<dbReference type="Gene3D" id="3.30.70.1450">
    <property type="entry name" value="Regulator of K+ conductance, C-terminal domain"/>
    <property type="match status" value="1"/>
</dbReference>
<dbReference type="InterPro" id="IPR003148">
    <property type="entry name" value="RCK_N"/>
</dbReference>